<organism evidence="1">
    <name type="scientific">freshwater metagenome</name>
    <dbReference type="NCBI Taxonomy" id="449393"/>
    <lineage>
        <taxon>unclassified sequences</taxon>
        <taxon>metagenomes</taxon>
        <taxon>ecological metagenomes</taxon>
    </lineage>
</organism>
<dbReference type="Pfam" id="PF14022">
    <property type="entry name" value="DUF4238"/>
    <property type="match status" value="1"/>
</dbReference>
<name>A0A6J7GI95_9ZZZZ</name>
<sequence>MHTRGEPGALTEASKGVSAGSGRFVVAVRRTGAGFGQVAYWAVGVTRFRTAREVEEVFKASPLWREIEAIGLGEKPWPRPRAKRHHFIPRFLLAGFVDGAGSRVAQLSVRTGTTVMADPATAGSRRRFYDLPKAAAGDVGDLEGFLGVVESHCAPIIKKLGDATGTTSEVDRASLSLFLALVDGRTPSGNAASSQLSSTTMRLLMTGVLASREAFLQDSRKHGDLTPENELERTRLRLLAGLEDGSVEFAEPRFKGFEMTLQTSAFLAQLIFRSRWTLLKPPKGRSFVTSDHDLAMHDPNPEFPWSGHGWHSSPAAEVTVPLSRDAMLLIRPPANGPAFAAPPKRTVSLRELDELNLRIYGWANDHVFGERMAQLRRLRAIAARAPQRLPKPREPVQVVLLPVTDDDDSLAAENRRRGWPAQLTESGKRFDYLIVRSGENGVATVRRLVSLAASRGGPGAKVTRYEPDGEIRAFSG</sequence>
<gene>
    <name evidence="1" type="ORF">UFOPK3564_00935</name>
</gene>
<proteinExistence type="predicted"/>
<accession>A0A6J7GI95</accession>
<evidence type="ECO:0000313" key="1">
    <source>
        <dbReference type="EMBL" id="CAB4906716.1"/>
    </source>
</evidence>
<dbReference type="AlphaFoldDB" id="A0A6J7GI95"/>
<protein>
    <submittedName>
        <fullName evidence="1">Unannotated protein</fullName>
    </submittedName>
</protein>
<dbReference type="InterPro" id="IPR025332">
    <property type="entry name" value="DUF4238"/>
</dbReference>
<reference evidence="1" key="1">
    <citation type="submission" date="2020-05" db="EMBL/GenBank/DDBJ databases">
        <authorList>
            <person name="Chiriac C."/>
            <person name="Salcher M."/>
            <person name="Ghai R."/>
            <person name="Kavagutti S V."/>
        </authorList>
    </citation>
    <scope>NUCLEOTIDE SEQUENCE</scope>
</reference>
<dbReference type="EMBL" id="CAFBMK010000038">
    <property type="protein sequence ID" value="CAB4906716.1"/>
    <property type="molecule type" value="Genomic_DNA"/>
</dbReference>